<name>A0A2K2UCE4_9ACTN</name>
<dbReference type="SUPFAM" id="SSF53335">
    <property type="entry name" value="S-adenosyl-L-methionine-dependent methyltransferases"/>
    <property type="match status" value="1"/>
</dbReference>
<reference evidence="4" key="1">
    <citation type="submission" date="2018-01" db="EMBL/GenBank/DDBJ databases">
        <title>Rubneribacter badeniensis gen. nov., sp. nov., and Colonibacter rubneri, gen. nov., sp. nov., WGS of new members of the Eggerthellaceae.</title>
        <authorList>
            <person name="Danylec N."/>
            <person name="Stoll D.A."/>
            <person name="Doetsch A."/>
            <person name="Kulling S.E."/>
            <person name="Huch M."/>
        </authorList>
    </citation>
    <scope>NUCLEOTIDE SEQUENCE [LARGE SCALE GENOMIC DNA]</scope>
    <source>
        <strain evidence="4">ResAG-96</strain>
    </source>
</reference>
<sequence length="828" mass="88708">MSIETRRLEEVADVLDERCGAVRGVQRLLRRGPYPLYVETGTVPFDDYAFDGTYLLLGSVCNVEAPDGCLRVVEAHGRFAATDLYHVIACECDEDIAYLRLILSRIPAHAHADVSGQTVRLSENSLRHIRVPWPDVAARRAFVRFMEEREAAVAEDEERARRLFDEGAARYLEATAASSETFRLDEACTVHEGRPLDASARAREGSVAVVSSQGIVGSTDEAGVPGPCLVLGQAGQYVLGRRMERSAYPLADCAAVTVADGTSIGFETLVLALAAAGVRPRLRVAGRAVDALAMSLERIGELEVRAVPQEERRAFQDEAVRTIKEIDRLEARAVRMRKQVEDTARRLMECSDDVAANLLSRAWADDADQKVCAVESGKRGCAAGADARMAIGSAFSATGCTCGTDNGTDMAAKVLLSGLVQEVRSNMAHAAGTPRSSFDAAWEILPLLFLRSVDRGDRWKGIATAGDPAAAADLQLEALAAEEPMLAFLEALTGASSALNAHERTRIIRELDELAPAACTGALVRWLALACQTELVSKGSLTSERHLDAPCPRTVIDLLADVARAFAPNVARAFDPCMRDGSVLAAIRERFPQAALAGQVERFSDALASALAARCEGWSFEQDSVRTGPSLTDDRFSDVMFDLVASVLPPNQGEWCVSAPDPADLRWAFGVPPRNKANLAWLQHAHAHRAPGGYAVLLAANALLHEGRGCEPAVRAELVASGCVRAVIALPGGLFDDDRPPLSIVVLGDARAGECETLFVDALASGTPSVPLGWPPRRTFDPAVARCIASLVEQWARTGACDPSVGFARSVRKADVAALGALTPWSFV</sequence>
<evidence type="ECO:0000259" key="2">
    <source>
        <dbReference type="Pfam" id="PF02384"/>
    </source>
</evidence>
<comment type="caution">
    <text evidence="3">The sequence shown here is derived from an EMBL/GenBank/DDBJ whole genome shotgun (WGS) entry which is preliminary data.</text>
</comment>
<dbReference type="InterPro" id="IPR003356">
    <property type="entry name" value="DNA_methylase_A-5"/>
</dbReference>
<dbReference type="Pfam" id="PF02384">
    <property type="entry name" value="N6_Mtase"/>
    <property type="match status" value="1"/>
</dbReference>
<proteinExistence type="predicted"/>
<dbReference type="EMBL" id="PPEK01000004">
    <property type="protein sequence ID" value="PNV67954.1"/>
    <property type="molecule type" value="Genomic_DNA"/>
</dbReference>
<evidence type="ECO:0000313" key="3">
    <source>
        <dbReference type="EMBL" id="PNV67954.1"/>
    </source>
</evidence>
<keyword evidence="4" id="KW-1185">Reference proteome</keyword>
<feature type="domain" description="DNA methylase adenine-specific" evidence="2">
    <location>
        <begin position="552"/>
        <end position="763"/>
    </location>
</feature>
<evidence type="ECO:0000256" key="1">
    <source>
        <dbReference type="SAM" id="Coils"/>
    </source>
</evidence>
<keyword evidence="1" id="KW-0175">Coiled coil</keyword>
<evidence type="ECO:0000313" key="4">
    <source>
        <dbReference type="Proteomes" id="UP000236197"/>
    </source>
</evidence>
<dbReference type="PANTHER" id="PTHR42998">
    <property type="entry name" value="TYPE I RESTRICTION ENZYME HINDVIIP M PROTEIN-RELATED"/>
    <property type="match status" value="1"/>
</dbReference>
<protein>
    <recommendedName>
        <fullName evidence="2">DNA methylase adenine-specific domain-containing protein</fullName>
    </recommendedName>
</protein>
<dbReference type="InterPro" id="IPR052916">
    <property type="entry name" value="Type-I_RE_MTase_Subunit"/>
</dbReference>
<dbReference type="OrthoDB" id="9784823at2"/>
<dbReference type="Gene3D" id="3.40.50.150">
    <property type="entry name" value="Vaccinia Virus protein VP39"/>
    <property type="match status" value="1"/>
</dbReference>
<dbReference type="AlphaFoldDB" id="A0A2K2UCE4"/>
<gene>
    <name evidence="3" type="ORF">C2L71_05395</name>
</gene>
<dbReference type="GO" id="GO:0008170">
    <property type="term" value="F:N-methyltransferase activity"/>
    <property type="evidence" value="ECO:0007669"/>
    <property type="project" value="InterPro"/>
</dbReference>
<dbReference type="Proteomes" id="UP000236197">
    <property type="component" value="Unassembled WGS sequence"/>
</dbReference>
<feature type="coiled-coil region" evidence="1">
    <location>
        <begin position="312"/>
        <end position="346"/>
    </location>
</feature>
<dbReference type="RefSeq" id="WP_103264756.1">
    <property type="nucleotide sequence ID" value="NZ_CABMLE010000004.1"/>
</dbReference>
<organism evidence="3 4">
    <name type="scientific">Enteroscipio rubneri</name>
    <dbReference type="NCBI Taxonomy" id="2070686"/>
    <lineage>
        <taxon>Bacteria</taxon>
        <taxon>Bacillati</taxon>
        <taxon>Actinomycetota</taxon>
        <taxon>Coriobacteriia</taxon>
        <taxon>Eggerthellales</taxon>
        <taxon>Eggerthellaceae</taxon>
        <taxon>Enteroscipio</taxon>
    </lineage>
</organism>
<dbReference type="InterPro" id="IPR029063">
    <property type="entry name" value="SAM-dependent_MTases_sf"/>
</dbReference>
<dbReference type="GO" id="GO:0003677">
    <property type="term" value="F:DNA binding"/>
    <property type="evidence" value="ECO:0007669"/>
    <property type="project" value="InterPro"/>
</dbReference>
<accession>A0A2K2UCE4</accession>
<dbReference type="PANTHER" id="PTHR42998:SF1">
    <property type="entry name" value="TYPE I RESTRICTION ENZYME HINDI METHYLASE SUBUNIT"/>
    <property type="match status" value="1"/>
</dbReference>